<gene>
    <name evidence="2" type="ORF">CC78DRAFT_574601</name>
</gene>
<comment type="caution">
    <text evidence="2">The sequence shown here is derived from an EMBL/GenBank/DDBJ whole genome shotgun (WGS) entry which is preliminary data.</text>
</comment>
<dbReference type="EMBL" id="ML986581">
    <property type="protein sequence ID" value="KAF2269734.1"/>
    <property type="molecule type" value="Genomic_DNA"/>
</dbReference>
<dbReference type="Proteomes" id="UP000800093">
    <property type="component" value="Unassembled WGS sequence"/>
</dbReference>
<evidence type="ECO:0000313" key="3">
    <source>
        <dbReference type="Proteomes" id="UP000800093"/>
    </source>
</evidence>
<evidence type="ECO:0000256" key="1">
    <source>
        <dbReference type="SAM" id="MobiDB-lite"/>
    </source>
</evidence>
<evidence type="ECO:0000313" key="2">
    <source>
        <dbReference type="EMBL" id="KAF2269734.1"/>
    </source>
</evidence>
<protein>
    <submittedName>
        <fullName evidence="2">Uncharacterized protein</fullName>
    </submittedName>
</protein>
<accession>A0A9P4NAN3</accession>
<keyword evidence="3" id="KW-1185">Reference proteome</keyword>
<reference evidence="3" key="1">
    <citation type="journal article" date="2020" name="Stud. Mycol.">
        <title>101 Dothideomycetes genomes: A test case for predicting lifestyles and emergence of pathogens.</title>
        <authorList>
            <person name="Haridas S."/>
            <person name="Albert R."/>
            <person name="Binder M."/>
            <person name="Bloem J."/>
            <person name="LaButti K."/>
            <person name="Salamov A."/>
            <person name="Andreopoulos B."/>
            <person name="Baker S."/>
            <person name="Barry K."/>
            <person name="Bills G."/>
            <person name="Bluhm B."/>
            <person name="Cannon C."/>
            <person name="Castanera R."/>
            <person name="Culley D."/>
            <person name="Daum C."/>
            <person name="Ezra D."/>
            <person name="Gonzalez J."/>
            <person name="Henrissat B."/>
            <person name="Kuo A."/>
            <person name="Liang C."/>
            <person name="Lipzen A."/>
            <person name="Lutzoni F."/>
            <person name="Magnuson J."/>
            <person name="Mondo S."/>
            <person name="Nolan M."/>
            <person name="Ohm R."/>
            <person name="Pangilinan J."/>
            <person name="Park H.-J."/>
            <person name="Ramirez L."/>
            <person name="Alfaro M."/>
            <person name="Sun H."/>
            <person name="Tritt A."/>
            <person name="Yoshinaga Y."/>
            <person name="Zwiers L.-H."/>
            <person name="Turgeon B."/>
            <person name="Goodwin S."/>
            <person name="Spatafora J."/>
            <person name="Crous P."/>
            <person name="Grigoriev I."/>
        </authorList>
    </citation>
    <scope>NUCLEOTIDE SEQUENCE [LARGE SCALE GENOMIC DNA]</scope>
    <source>
        <strain evidence="3">CBS 304.66</strain>
    </source>
</reference>
<organism evidence="2 3">
    <name type="scientific">Lojkania enalia</name>
    <dbReference type="NCBI Taxonomy" id="147567"/>
    <lineage>
        <taxon>Eukaryota</taxon>
        <taxon>Fungi</taxon>
        <taxon>Dikarya</taxon>
        <taxon>Ascomycota</taxon>
        <taxon>Pezizomycotina</taxon>
        <taxon>Dothideomycetes</taxon>
        <taxon>Pleosporomycetidae</taxon>
        <taxon>Pleosporales</taxon>
        <taxon>Pleosporales incertae sedis</taxon>
        <taxon>Lojkania</taxon>
    </lineage>
</organism>
<name>A0A9P4NAN3_9PLEO</name>
<sequence>MRLEEGCMKNLPRATHLLVHLSKPITLAEASKPERGPTGPDQAGRESLPSPENPAAPDPNPFFTHLFMFMKEYASPAICYSDHVIFILVVDRVVSPQDNSASPYRRSHRSSNPLPASSKELGLHTLLPTTSPLVQGRALHCTGQCTSQSPARRSHLQPTHLTTIQQPRQSAPSIPYPYPSQPSPYRSSSSDQSHARAAQAETGLLPGPLIGPTNPQQPSSLGINFACEQDLDERSCPSTAHVSASSGHMVTFWASLLFIAAEETVVAWYDRSSYPRQDVAALDDKVTGRQCLESTVEGLANLVPAKDDGMPVLERERGDRDNVLGSTEAALHQSLAMTRMET</sequence>
<feature type="compositionally biased region" description="Low complexity" evidence="1">
    <location>
        <begin position="183"/>
        <end position="192"/>
    </location>
</feature>
<feature type="compositionally biased region" description="Polar residues" evidence="1">
    <location>
        <begin position="144"/>
        <end position="168"/>
    </location>
</feature>
<feature type="region of interest" description="Disordered" evidence="1">
    <location>
        <begin position="27"/>
        <end position="57"/>
    </location>
</feature>
<dbReference type="AlphaFoldDB" id="A0A9P4NAN3"/>
<proteinExistence type="predicted"/>
<feature type="region of interest" description="Disordered" evidence="1">
    <location>
        <begin position="97"/>
        <end position="120"/>
    </location>
</feature>
<feature type="region of interest" description="Disordered" evidence="1">
    <location>
        <begin position="144"/>
        <end position="198"/>
    </location>
</feature>